<keyword evidence="6" id="KW-0378">Hydrolase</keyword>
<proteinExistence type="inferred from homology"/>
<evidence type="ECO:0000256" key="7">
    <source>
        <dbReference type="ARBA" id="ARBA00023242"/>
    </source>
</evidence>
<evidence type="ECO:0000256" key="2">
    <source>
        <dbReference type="ARBA" id="ARBA00004123"/>
    </source>
</evidence>
<name>A0AAE0LID1_9CHLO</name>
<comment type="cofactor">
    <cofactor evidence="1">
        <name>a divalent metal cation</name>
        <dbReference type="ChEBI" id="CHEBI:60240"/>
    </cofactor>
</comment>
<comment type="similarity">
    <text evidence="3">Belongs to the HARBI1 family.</text>
</comment>
<evidence type="ECO:0000256" key="6">
    <source>
        <dbReference type="ARBA" id="ARBA00022801"/>
    </source>
</evidence>
<dbReference type="Proteomes" id="UP001190700">
    <property type="component" value="Unassembled WGS sequence"/>
</dbReference>
<dbReference type="InterPro" id="IPR045249">
    <property type="entry name" value="HARBI1-like"/>
</dbReference>
<reference evidence="9 10" key="1">
    <citation type="journal article" date="2015" name="Genome Biol. Evol.">
        <title>Comparative Genomics of a Bacterivorous Green Alga Reveals Evolutionary Causalities and Consequences of Phago-Mixotrophic Mode of Nutrition.</title>
        <authorList>
            <person name="Burns J.A."/>
            <person name="Paasch A."/>
            <person name="Narechania A."/>
            <person name="Kim E."/>
        </authorList>
    </citation>
    <scope>NUCLEOTIDE SEQUENCE [LARGE SCALE GENOMIC DNA]</scope>
    <source>
        <strain evidence="9 10">PLY_AMNH</strain>
    </source>
</reference>
<dbReference type="InterPro" id="IPR027806">
    <property type="entry name" value="HARBI1_dom"/>
</dbReference>
<keyword evidence="5" id="KW-0479">Metal-binding</keyword>
<protein>
    <recommendedName>
        <fullName evidence="8">DDE Tnp4 domain-containing protein</fullName>
    </recommendedName>
</protein>
<dbReference type="GO" id="GO:0046872">
    <property type="term" value="F:metal ion binding"/>
    <property type="evidence" value="ECO:0007669"/>
    <property type="project" value="UniProtKB-KW"/>
</dbReference>
<dbReference type="GO" id="GO:0005634">
    <property type="term" value="C:nucleus"/>
    <property type="evidence" value="ECO:0007669"/>
    <property type="project" value="UniProtKB-SubCell"/>
</dbReference>
<dbReference type="Pfam" id="PF13359">
    <property type="entry name" value="DDE_Tnp_4"/>
    <property type="match status" value="1"/>
</dbReference>
<evidence type="ECO:0000313" key="10">
    <source>
        <dbReference type="Proteomes" id="UP001190700"/>
    </source>
</evidence>
<gene>
    <name evidence="9" type="ORF">CYMTET_5962</name>
</gene>
<dbReference type="EMBL" id="LGRX02001255">
    <property type="protein sequence ID" value="KAK3286486.1"/>
    <property type="molecule type" value="Genomic_DNA"/>
</dbReference>
<evidence type="ECO:0000256" key="1">
    <source>
        <dbReference type="ARBA" id="ARBA00001968"/>
    </source>
</evidence>
<keyword evidence="4" id="KW-0540">Nuclease</keyword>
<dbReference type="PANTHER" id="PTHR22930:SF85">
    <property type="entry name" value="GH03217P-RELATED"/>
    <property type="match status" value="1"/>
</dbReference>
<feature type="domain" description="DDE Tnp4" evidence="8">
    <location>
        <begin position="47"/>
        <end position="223"/>
    </location>
</feature>
<dbReference type="GO" id="GO:0004518">
    <property type="term" value="F:nuclease activity"/>
    <property type="evidence" value="ECO:0007669"/>
    <property type="project" value="UniProtKB-KW"/>
</dbReference>
<evidence type="ECO:0000256" key="4">
    <source>
        <dbReference type="ARBA" id="ARBA00022722"/>
    </source>
</evidence>
<evidence type="ECO:0000259" key="8">
    <source>
        <dbReference type="Pfam" id="PF13359"/>
    </source>
</evidence>
<dbReference type="PANTHER" id="PTHR22930">
    <property type="match status" value="1"/>
</dbReference>
<comment type="caution">
    <text evidence="9">The sequence shown here is derived from an EMBL/GenBank/DDBJ whole genome shotgun (WGS) entry which is preliminary data.</text>
</comment>
<sequence>MYWECIYALPDILPIVFPWDDVTALDALAVDFEKRSNGTLPNCVGALDGVPIEIQKPFESEQPDARSFYNRKGFFSLNAQCLCNAKRQFTFVSIEAKGNTNDSLAILMSTLGQDLVNGKLPSPFYIMGDEAYKGIAPDSIICPYPGKLLEAKKDNFNYYQSIARNNVECSFGILFRRFGVLRKALTVSLLGDKFIEGDASLDAPRKTPGHAVALFMACCSLHNYSIASMCLAMMKYQSAHPSRSMMMVPANLMMSTMTLSYTPLRTSCLAMPSTMEKAI</sequence>
<accession>A0AAE0LID1</accession>
<dbReference type="GO" id="GO:0016787">
    <property type="term" value="F:hydrolase activity"/>
    <property type="evidence" value="ECO:0007669"/>
    <property type="project" value="UniProtKB-KW"/>
</dbReference>
<dbReference type="AlphaFoldDB" id="A0AAE0LID1"/>
<organism evidence="9 10">
    <name type="scientific">Cymbomonas tetramitiformis</name>
    <dbReference type="NCBI Taxonomy" id="36881"/>
    <lineage>
        <taxon>Eukaryota</taxon>
        <taxon>Viridiplantae</taxon>
        <taxon>Chlorophyta</taxon>
        <taxon>Pyramimonadophyceae</taxon>
        <taxon>Pyramimonadales</taxon>
        <taxon>Pyramimonadaceae</taxon>
        <taxon>Cymbomonas</taxon>
    </lineage>
</organism>
<evidence type="ECO:0000256" key="5">
    <source>
        <dbReference type="ARBA" id="ARBA00022723"/>
    </source>
</evidence>
<comment type="subcellular location">
    <subcellularLocation>
        <location evidence="2">Nucleus</location>
    </subcellularLocation>
</comment>
<keyword evidence="7" id="KW-0539">Nucleus</keyword>
<keyword evidence="10" id="KW-1185">Reference proteome</keyword>
<evidence type="ECO:0000256" key="3">
    <source>
        <dbReference type="ARBA" id="ARBA00006958"/>
    </source>
</evidence>
<evidence type="ECO:0000313" key="9">
    <source>
        <dbReference type="EMBL" id="KAK3286486.1"/>
    </source>
</evidence>